<dbReference type="Pfam" id="PF00512">
    <property type="entry name" value="HisKA"/>
    <property type="match status" value="1"/>
</dbReference>
<dbReference type="CDD" id="cd19920">
    <property type="entry name" value="REC_PA4781-like"/>
    <property type="match status" value="1"/>
</dbReference>
<dbReference type="EMBL" id="BLVO01000013">
    <property type="protein sequence ID" value="GFM33350.1"/>
    <property type="molecule type" value="Genomic_DNA"/>
</dbReference>
<accession>A0A7J0BI11</accession>
<dbReference type="FunFam" id="3.30.565.10:FF:000010">
    <property type="entry name" value="Sensor histidine kinase RcsC"/>
    <property type="match status" value="1"/>
</dbReference>
<dbReference type="SUPFAM" id="SSF47384">
    <property type="entry name" value="Homodimeric domain of signal transducing histidine kinase"/>
    <property type="match status" value="1"/>
</dbReference>
<dbReference type="InterPro" id="IPR005467">
    <property type="entry name" value="His_kinase_dom"/>
</dbReference>
<evidence type="ECO:0000256" key="5">
    <source>
        <dbReference type="PROSITE-ProRule" id="PRU00169"/>
    </source>
</evidence>
<dbReference type="CDD" id="cd00082">
    <property type="entry name" value="HisKA"/>
    <property type="match status" value="1"/>
</dbReference>
<sequence length="535" mass="58318">MKPIRYRILIVDDTPANIEMLYAILQPEYAINVATNGQDAVELAANTPPDLILLDILMPGMDGYETGAALKANPKTANIPIIFVTALNSNNDEEKGFDIGAVDFISKPFNPAIVLARVKTHLALYNQNKELDSLVRKRTAELSKAKEAAEAASQAKSLFLANISHELRTPLNGILGMAQLLEGSQLTPAQKELLTFLNQSAVRLGSLVTSLLELSHIETGTLKIDKKPTRMKETLRPLIDVIQTQAQLKSLDFSYHYADSIPEQLLCDPGCLKQILTNVLSNAVQYTQKGSVTLTVAPHGGAQEISSRFINILFTVQDTGIGISQEAIKHIFKSFTIAEDFMTKEFSGAGLGLSITRNLARKLGGRIWAESEEGKGSTFHILLPFEIVRKETEAGRASGDKGRKEHLHILLVEDDPISQAAAKGLLELSGHKVVVAGDGKQAMHALEKATYDIILMDIQLPGPNGMEITRRIREGESGNPAVLTPIIALTAFAENERLTDKDSGFNAVLSKPYSRQELLETIDTTLRAAAQKQPS</sequence>
<dbReference type="PANTHER" id="PTHR45339">
    <property type="entry name" value="HYBRID SIGNAL TRANSDUCTION HISTIDINE KINASE J"/>
    <property type="match status" value="1"/>
</dbReference>
<dbReference type="SMART" id="SM00448">
    <property type="entry name" value="REC"/>
    <property type="match status" value="2"/>
</dbReference>
<dbReference type="SMART" id="SM00387">
    <property type="entry name" value="HATPase_c"/>
    <property type="match status" value="1"/>
</dbReference>
<evidence type="ECO:0000256" key="1">
    <source>
        <dbReference type="ARBA" id="ARBA00000085"/>
    </source>
</evidence>
<feature type="domain" description="Response regulatory" evidence="7">
    <location>
        <begin position="7"/>
        <end position="122"/>
    </location>
</feature>
<evidence type="ECO:0000259" key="6">
    <source>
        <dbReference type="PROSITE" id="PS50109"/>
    </source>
</evidence>
<dbReference type="SUPFAM" id="SSF52172">
    <property type="entry name" value="CheY-like"/>
    <property type="match status" value="2"/>
</dbReference>
<dbReference type="InterPro" id="IPR036097">
    <property type="entry name" value="HisK_dim/P_sf"/>
</dbReference>
<feature type="modified residue" description="4-aspartylphosphate" evidence="5">
    <location>
        <position position="457"/>
    </location>
</feature>
<dbReference type="InterPro" id="IPR003661">
    <property type="entry name" value="HisK_dim/P_dom"/>
</dbReference>
<dbReference type="CDD" id="cd17546">
    <property type="entry name" value="REC_hyHK_CKI1_RcsC-like"/>
    <property type="match status" value="1"/>
</dbReference>
<dbReference type="PROSITE" id="PS50109">
    <property type="entry name" value="HIS_KIN"/>
    <property type="match status" value="1"/>
</dbReference>
<dbReference type="AlphaFoldDB" id="A0A7J0BI11"/>
<gene>
    <name evidence="8" type="ORF">DSM101010T_17150</name>
</gene>
<dbReference type="Gene3D" id="1.10.287.130">
    <property type="match status" value="1"/>
</dbReference>
<feature type="domain" description="Response regulatory" evidence="7">
    <location>
        <begin position="408"/>
        <end position="526"/>
    </location>
</feature>
<evidence type="ECO:0000313" key="9">
    <source>
        <dbReference type="Proteomes" id="UP000503840"/>
    </source>
</evidence>
<dbReference type="SMART" id="SM00388">
    <property type="entry name" value="HisKA"/>
    <property type="match status" value="1"/>
</dbReference>
<dbReference type="Pfam" id="PF00072">
    <property type="entry name" value="Response_reg"/>
    <property type="match status" value="2"/>
</dbReference>
<dbReference type="PANTHER" id="PTHR45339:SF1">
    <property type="entry name" value="HYBRID SIGNAL TRANSDUCTION HISTIDINE KINASE J"/>
    <property type="match status" value="1"/>
</dbReference>
<feature type="domain" description="Histidine kinase" evidence="6">
    <location>
        <begin position="162"/>
        <end position="387"/>
    </location>
</feature>
<dbReference type="PRINTS" id="PR00344">
    <property type="entry name" value="BCTRLSENSOR"/>
</dbReference>
<keyword evidence="3 5" id="KW-0597">Phosphoprotein</keyword>
<dbReference type="InterPro" id="IPR011006">
    <property type="entry name" value="CheY-like_superfamily"/>
</dbReference>
<dbReference type="CDD" id="cd16922">
    <property type="entry name" value="HATPase_EvgS-ArcB-TorS-like"/>
    <property type="match status" value="1"/>
</dbReference>
<comment type="catalytic activity">
    <reaction evidence="1">
        <text>ATP + protein L-histidine = ADP + protein N-phospho-L-histidine.</text>
        <dbReference type="EC" id="2.7.13.3"/>
    </reaction>
</comment>
<keyword evidence="9" id="KW-1185">Reference proteome</keyword>
<feature type="modified residue" description="4-aspartylphosphate" evidence="5">
    <location>
        <position position="55"/>
    </location>
</feature>
<evidence type="ECO:0000256" key="2">
    <source>
        <dbReference type="ARBA" id="ARBA00012438"/>
    </source>
</evidence>
<dbReference type="GO" id="GO:0000155">
    <property type="term" value="F:phosphorelay sensor kinase activity"/>
    <property type="evidence" value="ECO:0007669"/>
    <property type="project" value="InterPro"/>
</dbReference>
<evidence type="ECO:0000256" key="3">
    <source>
        <dbReference type="ARBA" id="ARBA00022553"/>
    </source>
</evidence>
<dbReference type="Proteomes" id="UP000503840">
    <property type="component" value="Unassembled WGS sequence"/>
</dbReference>
<dbReference type="InterPro" id="IPR001789">
    <property type="entry name" value="Sig_transdc_resp-reg_receiver"/>
</dbReference>
<keyword evidence="4" id="KW-0902">Two-component regulatory system</keyword>
<dbReference type="EC" id="2.7.13.3" evidence="2"/>
<dbReference type="InterPro" id="IPR036890">
    <property type="entry name" value="HATPase_C_sf"/>
</dbReference>
<dbReference type="InterPro" id="IPR004358">
    <property type="entry name" value="Sig_transdc_His_kin-like_C"/>
</dbReference>
<name>A0A7J0BI11_9BACT</name>
<organism evidence="8 9">
    <name type="scientific">Desulfovibrio subterraneus</name>
    <dbReference type="NCBI Taxonomy" id="2718620"/>
    <lineage>
        <taxon>Bacteria</taxon>
        <taxon>Pseudomonadati</taxon>
        <taxon>Thermodesulfobacteriota</taxon>
        <taxon>Desulfovibrionia</taxon>
        <taxon>Desulfovibrionales</taxon>
        <taxon>Desulfovibrionaceae</taxon>
        <taxon>Desulfovibrio</taxon>
    </lineage>
</organism>
<proteinExistence type="predicted"/>
<comment type="caution">
    <text evidence="8">The sequence shown here is derived from an EMBL/GenBank/DDBJ whole genome shotgun (WGS) entry which is preliminary data.</text>
</comment>
<dbReference type="Pfam" id="PF02518">
    <property type="entry name" value="HATPase_c"/>
    <property type="match status" value="1"/>
</dbReference>
<evidence type="ECO:0000259" key="7">
    <source>
        <dbReference type="PROSITE" id="PS50110"/>
    </source>
</evidence>
<protein>
    <recommendedName>
        <fullName evidence="2">histidine kinase</fullName>
        <ecNumber evidence="2">2.7.13.3</ecNumber>
    </recommendedName>
</protein>
<dbReference type="PROSITE" id="PS50110">
    <property type="entry name" value="RESPONSE_REGULATORY"/>
    <property type="match status" value="2"/>
</dbReference>
<dbReference type="SUPFAM" id="SSF55874">
    <property type="entry name" value="ATPase domain of HSP90 chaperone/DNA topoisomerase II/histidine kinase"/>
    <property type="match status" value="1"/>
</dbReference>
<dbReference type="RefSeq" id="WP_174405018.1">
    <property type="nucleotide sequence ID" value="NZ_BLVO01000013.1"/>
</dbReference>
<dbReference type="InterPro" id="IPR003594">
    <property type="entry name" value="HATPase_dom"/>
</dbReference>
<evidence type="ECO:0000313" key="8">
    <source>
        <dbReference type="EMBL" id="GFM33350.1"/>
    </source>
</evidence>
<evidence type="ECO:0000256" key="4">
    <source>
        <dbReference type="ARBA" id="ARBA00023012"/>
    </source>
</evidence>
<dbReference type="Gene3D" id="3.30.565.10">
    <property type="entry name" value="Histidine kinase-like ATPase, C-terminal domain"/>
    <property type="match status" value="1"/>
</dbReference>
<dbReference type="Gene3D" id="3.40.50.2300">
    <property type="match status" value="2"/>
</dbReference>
<reference evidence="8 9" key="1">
    <citation type="submission" date="2020-05" db="EMBL/GenBank/DDBJ databases">
        <title>Draft genome sequence of Desulfovibrio sp. strain HN2T.</title>
        <authorList>
            <person name="Ueno A."/>
            <person name="Tamazawa S."/>
            <person name="Tamamura S."/>
            <person name="Murakami T."/>
            <person name="Kiyama T."/>
            <person name="Inomata H."/>
            <person name="Amano Y."/>
            <person name="Miyakawa K."/>
            <person name="Tamaki H."/>
            <person name="Naganuma T."/>
            <person name="Kaneko K."/>
        </authorList>
    </citation>
    <scope>NUCLEOTIDE SEQUENCE [LARGE SCALE GENOMIC DNA]</scope>
    <source>
        <strain evidence="8 9">HN2</strain>
    </source>
</reference>